<feature type="domain" description="Imelysin-like" evidence="2">
    <location>
        <begin position="48"/>
        <end position="349"/>
    </location>
</feature>
<protein>
    <submittedName>
        <fullName evidence="3">Imelysin family protein</fullName>
    </submittedName>
</protein>
<sequence length="374" mass="41662">MVKKIIFLLCVVSIIVACSSSDDSNSDNSDNFDRTALLSNYADDIIVPAIVNFQTKVADMDVARSNFVNDINQNNLDLLSEAWLEAYGAWQYVAMYNIGIAETFTANENGFRVYFNVYPVTTNLIESAASGTDYNLNAETYFAAQGFPALDFLIHGIADSDTTPLDKFTTNVNFDGYIDYLTNVQSQINNRSNTILNDWQNTFRDEFVANTSSSVTGSFSKIVNDYINYYERALRANKIGTPAGNFSAGQTFPDKVEAYYKNDVSKELALLGLDAVQKFFNGQSFDNSSTSSESFASYLDYLENSELKNDINAQFEAARQQIQSLNDSFSQQVIDDNTQMTEAYDALQAAVVLLKVDMASIFDVQIDFQDNDGD</sequence>
<dbReference type="InterPro" id="IPR034984">
    <property type="entry name" value="Imelysin-like_IPPA"/>
</dbReference>
<keyword evidence="4" id="KW-1185">Reference proteome</keyword>
<dbReference type="AlphaFoldDB" id="A0A9X1JM11"/>
<dbReference type="CDD" id="cd14659">
    <property type="entry name" value="Imelysin-like_IPPA"/>
    <property type="match status" value="1"/>
</dbReference>
<evidence type="ECO:0000313" key="4">
    <source>
        <dbReference type="Proteomes" id="UP001138894"/>
    </source>
</evidence>
<dbReference type="Proteomes" id="UP001138894">
    <property type="component" value="Unassembled WGS sequence"/>
</dbReference>
<dbReference type="RefSeq" id="WP_218544324.1">
    <property type="nucleotide sequence ID" value="NZ_JAGSPD010000001.1"/>
</dbReference>
<evidence type="ECO:0000259" key="2">
    <source>
        <dbReference type="Pfam" id="PF09375"/>
    </source>
</evidence>
<feature type="signal peptide" evidence="1">
    <location>
        <begin position="1"/>
        <end position="19"/>
    </location>
</feature>
<comment type="caution">
    <text evidence="3">The sequence shown here is derived from an EMBL/GenBank/DDBJ whole genome shotgun (WGS) entry which is preliminary data.</text>
</comment>
<keyword evidence="1" id="KW-0732">Signal</keyword>
<dbReference type="EMBL" id="JAGSPD010000001">
    <property type="protein sequence ID" value="MBV7267776.1"/>
    <property type="molecule type" value="Genomic_DNA"/>
</dbReference>
<name>A0A9X1JM11_9FLAO</name>
<gene>
    <name evidence="3" type="ORF">KCG49_01070</name>
</gene>
<evidence type="ECO:0000256" key="1">
    <source>
        <dbReference type="SAM" id="SignalP"/>
    </source>
</evidence>
<dbReference type="PROSITE" id="PS51257">
    <property type="entry name" value="PROKAR_LIPOPROTEIN"/>
    <property type="match status" value="1"/>
</dbReference>
<proteinExistence type="predicted"/>
<dbReference type="Pfam" id="PF09375">
    <property type="entry name" value="Peptidase_M75"/>
    <property type="match status" value="1"/>
</dbReference>
<reference evidence="3" key="1">
    <citation type="submission" date="2021-04" db="EMBL/GenBank/DDBJ databases">
        <authorList>
            <person name="Pira H."/>
            <person name="Risdian C."/>
            <person name="Wink J."/>
        </authorList>
    </citation>
    <scope>NUCLEOTIDE SEQUENCE</scope>
    <source>
        <strain evidence="3">WHY3</strain>
    </source>
</reference>
<organism evidence="3 4">
    <name type="scientific">Winogradskyella luteola</name>
    <dbReference type="NCBI Taxonomy" id="2828330"/>
    <lineage>
        <taxon>Bacteria</taxon>
        <taxon>Pseudomonadati</taxon>
        <taxon>Bacteroidota</taxon>
        <taxon>Flavobacteriia</taxon>
        <taxon>Flavobacteriales</taxon>
        <taxon>Flavobacteriaceae</taxon>
        <taxon>Winogradskyella</taxon>
    </lineage>
</organism>
<accession>A0A9X1JM11</accession>
<feature type="chain" id="PRO_5040844633" evidence="1">
    <location>
        <begin position="20"/>
        <end position="374"/>
    </location>
</feature>
<evidence type="ECO:0000313" key="3">
    <source>
        <dbReference type="EMBL" id="MBV7267776.1"/>
    </source>
</evidence>
<dbReference type="InterPro" id="IPR018976">
    <property type="entry name" value="Imelysin-like"/>
</dbReference>